<dbReference type="Pfam" id="PF06439">
    <property type="entry name" value="3keto-disac_hyd"/>
    <property type="match status" value="1"/>
</dbReference>
<evidence type="ECO:0000256" key="4">
    <source>
        <dbReference type="SAM" id="MobiDB-lite"/>
    </source>
</evidence>
<feature type="region of interest" description="Disordered" evidence="4">
    <location>
        <begin position="42"/>
        <end position="68"/>
    </location>
</feature>
<dbReference type="InterPro" id="IPR013320">
    <property type="entry name" value="ConA-like_dom_sf"/>
</dbReference>
<dbReference type="EMBL" id="CP016808">
    <property type="protein sequence ID" value="ANY66068.1"/>
    <property type="molecule type" value="Genomic_DNA"/>
</dbReference>
<dbReference type="SUPFAM" id="SSF49899">
    <property type="entry name" value="Concanavalin A-like lectins/glucanases"/>
    <property type="match status" value="2"/>
</dbReference>
<evidence type="ECO:0000256" key="1">
    <source>
        <dbReference type="ARBA" id="ARBA00009865"/>
    </source>
</evidence>
<dbReference type="GO" id="GO:0005975">
    <property type="term" value="P:carbohydrate metabolic process"/>
    <property type="evidence" value="ECO:0007669"/>
    <property type="project" value="InterPro"/>
</dbReference>
<dbReference type="RefSeq" id="WP_172455414.1">
    <property type="nucleotide sequence ID" value="NZ_CP016808.1"/>
</dbReference>
<feature type="domain" description="Fibronectin type-III" evidence="6">
    <location>
        <begin position="1960"/>
        <end position="2049"/>
    </location>
</feature>
<dbReference type="SUPFAM" id="SSF75005">
    <property type="entry name" value="Arabinanase/levansucrase/invertase"/>
    <property type="match status" value="2"/>
</dbReference>
<evidence type="ECO:0000256" key="2">
    <source>
        <dbReference type="ARBA" id="ARBA00022801"/>
    </source>
</evidence>
<dbReference type="InterPro" id="IPR010496">
    <property type="entry name" value="AL/BT2_dom"/>
</dbReference>
<dbReference type="SUPFAM" id="SSF49265">
    <property type="entry name" value="Fibronectin type III"/>
    <property type="match status" value="2"/>
</dbReference>
<feature type="domain" description="SLH" evidence="7">
    <location>
        <begin position="2399"/>
        <end position="2462"/>
    </location>
</feature>
<dbReference type="InterPro" id="IPR013783">
    <property type="entry name" value="Ig-like_fold"/>
</dbReference>
<feature type="compositionally biased region" description="Gly residues" evidence="4">
    <location>
        <begin position="2052"/>
        <end position="2121"/>
    </location>
</feature>
<dbReference type="Gene3D" id="2.60.40.10">
    <property type="entry name" value="Immunoglobulins"/>
    <property type="match status" value="3"/>
</dbReference>
<gene>
    <name evidence="8" type="ORF">BBD42_06045</name>
</gene>
<feature type="domain" description="SLH" evidence="7">
    <location>
        <begin position="2466"/>
        <end position="2521"/>
    </location>
</feature>
<protein>
    <recommendedName>
        <fullName evidence="9">Beta-xylosidase</fullName>
    </recommendedName>
</protein>
<dbReference type="Pfam" id="PF13385">
    <property type="entry name" value="Laminin_G_3"/>
    <property type="match status" value="1"/>
</dbReference>
<evidence type="ECO:0008006" key="9">
    <source>
        <dbReference type="Google" id="ProtNLM"/>
    </source>
</evidence>
<dbReference type="PROSITE" id="PS50853">
    <property type="entry name" value="FN3"/>
    <property type="match status" value="3"/>
</dbReference>
<dbReference type="PANTHER" id="PTHR22925:SF3">
    <property type="entry name" value="GLYCOSYL HYDROLASE FAMILY PROTEIN 43"/>
    <property type="match status" value="1"/>
</dbReference>
<dbReference type="Gene3D" id="2.115.10.20">
    <property type="entry name" value="Glycosyl hydrolase domain, family 43"/>
    <property type="match status" value="2"/>
</dbReference>
<dbReference type="InterPro" id="IPR023296">
    <property type="entry name" value="Glyco_hydro_beta-prop_sf"/>
</dbReference>
<dbReference type="InterPro" id="IPR003961">
    <property type="entry name" value="FN3_dom"/>
</dbReference>
<keyword evidence="2" id="KW-0378">Hydrolase</keyword>
<dbReference type="CDD" id="cd18822">
    <property type="entry name" value="GH43_CtGH43-like"/>
    <property type="match status" value="2"/>
</dbReference>
<dbReference type="Pfam" id="PF07532">
    <property type="entry name" value="Big_4"/>
    <property type="match status" value="1"/>
</dbReference>
<organism evidence="8">
    <name type="scientific">Paenibacillus sp. BIHB 4019</name>
    <dbReference type="NCBI Taxonomy" id="1870819"/>
    <lineage>
        <taxon>Bacteria</taxon>
        <taxon>Bacillati</taxon>
        <taxon>Bacillota</taxon>
        <taxon>Bacilli</taxon>
        <taxon>Bacillales</taxon>
        <taxon>Paenibacillaceae</taxon>
        <taxon>Paenibacillus</taxon>
    </lineage>
</organism>
<dbReference type="Pfam" id="PF20578">
    <property type="entry name" value="aBig_2"/>
    <property type="match status" value="2"/>
</dbReference>
<feature type="compositionally biased region" description="Low complexity" evidence="4">
    <location>
        <begin position="46"/>
        <end position="62"/>
    </location>
</feature>
<dbReference type="CDD" id="cd00063">
    <property type="entry name" value="FN3"/>
    <property type="match status" value="3"/>
</dbReference>
<dbReference type="PROSITE" id="PS51272">
    <property type="entry name" value="SLH"/>
    <property type="match status" value="3"/>
</dbReference>
<feature type="domain" description="Fibronectin type-III" evidence="6">
    <location>
        <begin position="263"/>
        <end position="353"/>
    </location>
</feature>
<dbReference type="GO" id="GO:0004553">
    <property type="term" value="F:hydrolase activity, hydrolyzing O-glycosyl compounds"/>
    <property type="evidence" value="ECO:0007669"/>
    <property type="project" value="InterPro"/>
</dbReference>
<evidence type="ECO:0000259" key="6">
    <source>
        <dbReference type="PROSITE" id="PS50853"/>
    </source>
</evidence>
<reference evidence="8" key="1">
    <citation type="submission" date="2016-08" db="EMBL/GenBank/DDBJ databases">
        <title>Complete Genome Seqeunce of Paenibacillus sp. BIHB 4019 from tea rhizoplane.</title>
        <authorList>
            <person name="Thakur R."/>
            <person name="Swarnkar M.K."/>
            <person name="Gulati A."/>
        </authorList>
    </citation>
    <scope>NUCLEOTIDE SEQUENCE [LARGE SCALE GENOMIC DNA]</scope>
    <source>
        <strain evidence="8">BIHB4019</strain>
    </source>
</reference>
<dbReference type="InterPro" id="IPR011081">
    <property type="entry name" value="Big_4"/>
</dbReference>
<accession>A0A1B2DEB8</accession>
<evidence type="ECO:0000256" key="3">
    <source>
        <dbReference type="ARBA" id="ARBA00023295"/>
    </source>
</evidence>
<dbReference type="InterPro" id="IPR006710">
    <property type="entry name" value="Glyco_hydro_43"/>
</dbReference>
<dbReference type="Pfam" id="PF00754">
    <property type="entry name" value="F5_F8_type_C"/>
    <property type="match status" value="2"/>
</dbReference>
<dbReference type="SMART" id="SM00060">
    <property type="entry name" value="FN3"/>
    <property type="match status" value="3"/>
</dbReference>
<dbReference type="SUPFAM" id="SSF49785">
    <property type="entry name" value="Galactose-binding domain-like"/>
    <property type="match status" value="2"/>
</dbReference>
<evidence type="ECO:0000259" key="7">
    <source>
        <dbReference type="PROSITE" id="PS51272"/>
    </source>
</evidence>
<dbReference type="Pfam" id="PF00395">
    <property type="entry name" value="SLH"/>
    <property type="match status" value="3"/>
</dbReference>
<dbReference type="InterPro" id="IPR036116">
    <property type="entry name" value="FN3_sf"/>
</dbReference>
<dbReference type="InterPro" id="IPR001119">
    <property type="entry name" value="SLH_dom"/>
</dbReference>
<dbReference type="InterPro" id="IPR000421">
    <property type="entry name" value="FA58C"/>
</dbReference>
<dbReference type="Pfam" id="PF00041">
    <property type="entry name" value="fn3"/>
    <property type="match status" value="1"/>
</dbReference>
<dbReference type="InterPro" id="IPR008979">
    <property type="entry name" value="Galactose-bd-like_sf"/>
</dbReference>
<proteinExistence type="inferred from homology"/>
<evidence type="ECO:0000259" key="5">
    <source>
        <dbReference type="PROSITE" id="PS50022"/>
    </source>
</evidence>
<dbReference type="InterPro" id="IPR046780">
    <property type="entry name" value="aBig_2"/>
</dbReference>
<keyword evidence="3" id="KW-0326">Glycosidase</keyword>
<dbReference type="Gene3D" id="2.60.120.560">
    <property type="entry name" value="Exo-inulinase, domain 1"/>
    <property type="match status" value="1"/>
</dbReference>
<feature type="domain" description="Fibronectin type-III" evidence="6">
    <location>
        <begin position="1408"/>
        <end position="1501"/>
    </location>
</feature>
<dbReference type="Pfam" id="PF04616">
    <property type="entry name" value="Glyco_hydro_43"/>
    <property type="match status" value="2"/>
</dbReference>
<name>A0A1B2DEB8_9BACL</name>
<feature type="domain" description="SLH" evidence="7">
    <location>
        <begin position="2339"/>
        <end position="2398"/>
    </location>
</feature>
<feature type="region of interest" description="Disordered" evidence="4">
    <location>
        <begin position="2047"/>
        <end position="2129"/>
    </location>
</feature>
<dbReference type="PROSITE" id="PS50022">
    <property type="entry name" value="FA58C_3"/>
    <property type="match status" value="1"/>
</dbReference>
<feature type="domain" description="F5/8 type C" evidence="5">
    <location>
        <begin position="1802"/>
        <end position="1950"/>
    </location>
</feature>
<comment type="similarity">
    <text evidence="1">Belongs to the glycosyl hydrolase 43 family.</text>
</comment>
<evidence type="ECO:0000313" key="8">
    <source>
        <dbReference type="EMBL" id="ANY66068.1"/>
    </source>
</evidence>
<sequence length="2521" mass="271529">MKKSIAALSKLVLALMIVLPGIMPVYTATASAESMLALEETGMTAEGNQQSQQQSETGESQEGQGGAGEQQLLVAQEAAAVANEPLFTDDFQDGDLQGWTVNNSSIIKAAADPASASNQVLYVSAGDEAIASVNQDIGSDYVYEAKVKKVAAGAFPGILARYSDVNNFYMFQLGDNRFSLSKRVGGNTTTLGEYPITINVNQWYTMRIIVEGSKMKAYVDDKLIFNITDTSLTSGKAGFRSRWEKSALDDVGIWQIPSPKPEAPSDLQATGITSSAATISWDSTVTGATYRVYRSTDAAAGFTPVYVGTDKHYEDKGLASGVTYYYQVAAEVNKYEVVSSTISLTTVLVLPESPDLLPGIVAAYPFNETSGTQVSPLGASSNQGKATLAGGASWTTGRSGGAVDLNGSNGYVSLPAGMLKDLSEVSFAFWVKQDTLKQWTRVFDIGLGTNNYIFFTPATGANESRFVLKNGGSEQIVGVTPAQQATDRWVHYAMTLSGSTGVLYVDGVEVGRNANMTLKPKDLGQTTLNYIGRSMFSADPYFDGKIDDFYVFNRALGPKEVALFTYPEDLAKVAADKAALTLPGDLAKVMADLSLPAKGANGTTLAWESDQPAVVDRAGKVTRPAFGQPDVDVTLTVTIKRGNASDTKLFQLKVLADLSDEAAVENDKDALAVAHADGATAKLSLPDAGANRTKISWQSDHPVNLRPDGMVSRPAIGEGDLLVKLTATITRGSVSKTRVFDVKILEQDANTAYLFAYNKLVSGTETLHYAVSRNGKSWTELGTNAAYVSPIADGADMFKLNSEDKWLKYTYSGGAWTLASATDVAGVWTQEAASSYTLPSGALAGSFKRIDEAAWSRLVHGLSVPRTLDPIITIYTEKGIAPRLPDRVKIDYTNNLYTTVPVQWDTLTPSAYASVGSFKAEGTVTGTSTRIKADIKVQDNTGKADVIRNGEYWFDDEGGMIQAHGGYILKVADTYYWFGEDKGHNSAVLKGVSVYASKDLKHWEFRNNVLTTASHPELASAKIERPKVLYNEKTGKYVLWGHWEEAGNYNQANMIVAVSDTVDGDYKYVNRFQPGAMQARDFTLFQDDDGSAYLFASSNNNADLNVFRLTDDYLYTEQYMYTLFPGVRREAPAVVKKDGYYYLFTSGQSGWYPNQGYYSSAKSINSLSDWSELKRFGDPATYYTQPSFILSVYGSETTSYVYVGDRWNPSALMNSQYIWLPLEMDKGVASITNSGDLDLNAATGHFETATDLLVSQGKPVVASSQASSNPATMANDGMYFQDTNNDGGNDNFFDSGSTSFPTTLRFDLEREYDLSRIDLSWREWNGSEVYYTYKVEGSVDDQQYDLLIDQSGNKTPSFNSDKLTGKYRYVKLTILGQFGHTNNADKPVTWYRGLHEVKIYSSDMQLDVPQGLLATAVKTSAAAEVTTISLNWQSVPGATAYTLYRSESENGTYEQVYNGRAMAYDDNGLAVNTTYFYKVKATHPGGGSELSQSAQARTFIASASLDMYDNTKENVWLDDAGNVTHTPTITHDGFLKLGNLYYYYEYVSDTDGFKQVNLHQSADGVNWTFVDTVLTRDSHPELAASKFEAWNFTYNEATGKIVIWLHYENNKDYSLGRAAVLSGAPGGTLTFHGSVRPAGNDSRDITFFKDDDGKGYIVSSGNTNADLFIYELSADYLSVERVVLKVYEGKHREAPSLIKKDGYYYLFTSEAAGWYPSKGMYSSATSLAGPWTDLRRIGNNSNFSAQSGFIWKMEGSAGISFVNMANRWVAGAGEAKQHWLPITLGNGYAKYDYFEKVYYNQATGEVVPEQNGELLSQGKPAIAKSELENSPATYANDGDYTTSWVAANNSWPSWWQVDLGDVYSLTNIQLSWYLHNGSEGYHRYKIETSLDGVTFTTALDKTDNKTYGFTSDKLSGKARYVRVQMIDAVLRNNPGNWYTPQFGEVKVYGTTVQEEPTKETPVGLKVNAATDKAIELAWTALAGVSGYNVYRATDENGPYVLANTQPISTASYADSGLSANTDYFYQVTAVYAAGESDRSAVLTAKTLADTGTPGGGTDPGTPGGGTDPGTPGGGTDPGTPGGGTDPGTPGGGTDPGTPGGGTDPGTPGGGTGGSTSSGTGAGSTSSGASVEANANGLTVKVAADASGMLQAQLSAADMEKALASLQSANTLRIQLEPSKAGAVAGAKVEIPLELLLAAGTPQVRFITVKAGAVQITVDITKAGGIVAAGAKKLTLEAVQVAASELPANVKTKLGDHPVYDFKLSIDGKEIHAFGQKQNSPVTVELAYTLKAGEKAHKVVVYYVGEGGALEVVRNVKVDEAAGVVRFQPEHFSRYAIAYADVVFGDLGQAKWAQTMIEALAAREIVSGTGGGSFEPSRAVTRAEFVQLLLGALGLIDEQATSSLRDVKQGAWYEAAVASAEKLGLVKGRPDGTFGIHDAITREEMAVILARATEQIAWESTASTKPFPSFADEQSISGFAQEAVSAMQQAGLVNGFEDGSYRPQGQTTRAQAAAVIFKLLKL</sequence>
<dbReference type="Gene3D" id="2.60.120.260">
    <property type="entry name" value="Galactose-binding domain-like"/>
    <property type="match status" value="2"/>
</dbReference>
<dbReference type="Gene3D" id="2.60.120.200">
    <property type="match status" value="1"/>
</dbReference>
<dbReference type="PANTHER" id="PTHR22925">
    <property type="entry name" value="GLYCOSYL HYDROLASE 43 FAMILY MEMBER"/>
    <property type="match status" value="1"/>
</dbReference>